<dbReference type="AlphaFoldDB" id="A0A4R5Q7J4"/>
<evidence type="ECO:0000256" key="3">
    <source>
        <dbReference type="SAM" id="MobiDB-lite"/>
    </source>
</evidence>
<gene>
    <name evidence="4" type="ORF">E2C06_33680</name>
</gene>
<dbReference type="Pfam" id="PF04966">
    <property type="entry name" value="OprB"/>
    <property type="match status" value="1"/>
</dbReference>
<sequence length="478" mass="52120">MSLKDLHNVRRPLHLNRSTLIVLLLLLGSLGGTARAQHAGGSRGTGAPPGPVGSPALFSGLADTQQRLEELGWLLRGQATFVEQFHPAFRSPYSGPNSMQSAAMQRNTLSTDLVLGRRLWDGAEFVVNPQVSRGFGLSGTRGIAAFPNGEAFRIGSEGPSAYFTRIFLRQTIALSADTVAQEADPLRFSAPLPRERITITAGKIAVFDIFDDNRYSHDPRTQFLNWAFISAGAFDFSNDAKGYTNGVAVEWDNRSWGLRGGALQVAKRINSLSLDPQALKGFQLLAQVDRFFTLSGRPGALRLLGGLSRTRSQSYAGLLAGDIEATEVNPRGRYAMKYMAVLNSEQELADDLGAFARFSWNDGQTQQWMYTEMDWAASAGLSLRGLRWGREADTVGFAANVGGLSRDHRRFLESGGIGFITGDGRLRYRPEAAMEAYYDLRLAPGLNLTADLQLIANPAYNADRGLITVLGLRTHAAF</sequence>
<evidence type="ECO:0000256" key="2">
    <source>
        <dbReference type="RuleBase" id="RU363072"/>
    </source>
</evidence>
<organism evidence="4 5">
    <name type="scientific">Dankookia rubra</name>
    <dbReference type="NCBI Taxonomy" id="1442381"/>
    <lineage>
        <taxon>Bacteria</taxon>
        <taxon>Pseudomonadati</taxon>
        <taxon>Pseudomonadota</taxon>
        <taxon>Alphaproteobacteria</taxon>
        <taxon>Acetobacterales</taxon>
        <taxon>Roseomonadaceae</taxon>
        <taxon>Dankookia</taxon>
    </lineage>
</organism>
<dbReference type="EMBL" id="SMSJ01000140">
    <property type="protein sequence ID" value="TDH58241.1"/>
    <property type="molecule type" value="Genomic_DNA"/>
</dbReference>
<evidence type="ECO:0000256" key="1">
    <source>
        <dbReference type="ARBA" id="ARBA00008769"/>
    </source>
</evidence>
<evidence type="ECO:0000313" key="4">
    <source>
        <dbReference type="EMBL" id="TDH58241.1"/>
    </source>
</evidence>
<keyword evidence="5" id="KW-1185">Reference proteome</keyword>
<dbReference type="OrthoDB" id="5755240at2"/>
<reference evidence="4 5" key="1">
    <citation type="journal article" date="2016" name="J. Microbiol.">
        <title>Dankookia rubra gen. nov., sp. nov., an alphaproteobacterium isolated from sediment of a shallow stream.</title>
        <authorList>
            <person name="Kim W.H."/>
            <person name="Kim D.H."/>
            <person name="Kang K."/>
            <person name="Ahn T.Y."/>
        </authorList>
    </citation>
    <scope>NUCLEOTIDE SEQUENCE [LARGE SCALE GENOMIC DNA]</scope>
    <source>
        <strain evidence="4 5">JCM30602</strain>
    </source>
</reference>
<evidence type="ECO:0000313" key="5">
    <source>
        <dbReference type="Proteomes" id="UP000295096"/>
    </source>
</evidence>
<dbReference type="Proteomes" id="UP000295096">
    <property type="component" value="Unassembled WGS sequence"/>
</dbReference>
<comment type="similarity">
    <text evidence="1 2">Belongs to the OprB family.</text>
</comment>
<feature type="region of interest" description="Disordered" evidence="3">
    <location>
        <begin position="36"/>
        <end position="57"/>
    </location>
</feature>
<dbReference type="GO" id="GO:0008643">
    <property type="term" value="P:carbohydrate transport"/>
    <property type="evidence" value="ECO:0007669"/>
    <property type="project" value="InterPro"/>
</dbReference>
<dbReference type="GO" id="GO:0015288">
    <property type="term" value="F:porin activity"/>
    <property type="evidence" value="ECO:0007669"/>
    <property type="project" value="InterPro"/>
</dbReference>
<protein>
    <submittedName>
        <fullName evidence="4">Carbohydrate porin</fullName>
    </submittedName>
</protein>
<dbReference type="InterPro" id="IPR038673">
    <property type="entry name" value="OprB_sf"/>
</dbReference>
<name>A0A4R5Q7J4_9PROT</name>
<dbReference type="InterPro" id="IPR007049">
    <property type="entry name" value="Carb-sel_porin_OprB"/>
</dbReference>
<dbReference type="GO" id="GO:0016020">
    <property type="term" value="C:membrane"/>
    <property type="evidence" value="ECO:0007669"/>
    <property type="project" value="InterPro"/>
</dbReference>
<proteinExistence type="inferred from homology"/>
<dbReference type="Gene3D" id="2.40.160.180">
    <property type="entry name" value="Carbohydrate-selective porin OprB"/>
    <property type="match status" value="1"/>
</dbReference>
<accession>A0A4R5Q7J4</accession>
<comment type="caution">
    <text evidence="4">The sequence shown here is derived from an EMBL/GenBank/DDBJ whole genome shotgun (WGS) entry which is preliminary data.</text>
</comment>